<keyword evidence="2" id="KW-0732">Signal</keyword>
<dbReference type="PROSITE" id="PS51318">
    <property type="entry name" value="TAT"/>
    <property type="match status" value="1"/>
</dbReference>
<keyword evidence="3" id="KW-0029">Amino-acid transport</keyword>
<dbReference type="PANTHER" id="PTHR30483:SF6">
    <property type="entry name" value="PERIPLASMIC BINDING PROTEIN OF ABC TRANSPORTER FOR NATURAL AMINO ACIDS"/>
    <property type="match status" value="1"/>
</dbReference>
<dbReference type="Gene3D" id="3.40.50.2300">
    <property type="match status" value="2"/>
</dbReference>
<dbReference type="InterPro" id="IPR051010">
    <property type="entry name" value="BCAA_transport"/>
</dbReference>
<dbReference type="NCBIfam" id="TIGR01409">
    <property type="entry name" value="TAT_signal_seq"/>
    <property type="match status" value="1"/>
</dbReference>
<proteinExistence type="inferred from homology"/>
<evidence type="ECO:0000259" key="4">
    <source>
        <dbReference type="Pfam" id="PF13458"/>
    </source>
</evidence>
<reference evidence="5" key="1">
    <citation type="journal article" date="2021" name="Int. J. Syst. Evol. Microbiol.">
        <title>Bradyrhizobium septentrionale sp. nov. (sv. septentrionale) and Bradyrhizobium quebecense sp. nov. (sv. septentrionale) associated with legumes native to Canada possess rearranged symbiosis genes and numerous insertion sequences.</title>
        <authorList>
            <person name="Bromfield E.S.P."/>
            <person name="Cloutier S."/>
        </authorList>
    </citation>
    <scope>NUCLEOTIDE SEQUENCE</scope>
    <source>
        <strain evidence="5">5S5</strain>
    </source>
</reference>
<dbReference type="InterPro" id="IPR006311">
    <property type="entry name" value="TAT_signal"/>
</dbReference>
<accession>A0ABZ2NR97</accession>
<comment type="similarity">
    <text evidence="1">Belongs to the leucine-binding protein family.</text>
</comment>
<dbReference type="InterPro" id="IPR028081">
    <property type="entry name" value="Leu-bd"/>
</dbReference>
<name>A0ABZ2NR97_9BRAD</name>
<keyword evidence="6" id="KW-1185">Reference proteome</keyword>
<dbReference type="InterPro" id="IPR028082">
    <property type="entry name" value="Peripla_BP_I"/>
</dbReference>
<keyword evidence="3" id="KW-0813">Transport</keyword>
<evidence type="ECO:0000256" key="2">
    <source>
        <dbReference type="ARBA" id="ARBA00022729"/>
    </source>
</evidence>
<feature type="domain" description="Leucine-binding protein" evidence="4">
    <location>
        <begin position="45"/>
        <end position="385"/>
    </location>
</feature>
<dbReference type="InterPro" id="IPR019546">
    <property type="entry name" value="TAT_signal_bac_arc"/>
</dbReference>
<evidence type="ECO:0000256" key="3">
    <source>
        <dbReference type="ARBA" id="ARBA00022970"/>
    </source>
</evidence>
<sequence>MTENSKTNSSGRLNRRTLLKAAGATGLASAVNVPLVNIARAASNTIKIGWVGCLSGVRAPFAEPDTWIHERIKARVKDGLKIGGKTYQIEFVFKDNQSDPNRSSVVASELVLREKCDLILVEDGDAQAPVQELSDARSIPSISTMVPWQGWMFPRKSTPDKGFPYSFHFFWGADDVVKNFLGMWQSVDTNKKVGTLYIDNPAGQAFSDPKVGLPGGIAQAGYQEFSAGKFQIATDDFTNQVSAFKNNGVDIVAGFTYGNHWVTLWNQAAQAGFKPQICTVAAAFLFPSAVNALGDRGDGMSTEVWWTPAYPFKSSLTGQSAGDLAAEWEKTTGKQWTQPIGYAHALWEVALAALQNSDPKDKNSLRDAIAGLDMETVVGRVKFKDSPIKSVAVTSLSGGQWRKTKGGKSKYELLIVHNGTAPFIPKQADLALLSKLA</sequence>
<dbReference type="PANTHER" id="PTHR30483">
    <property type="entry name" value="LEUCINE-SPECIFIC-BINDING PROTEIN"/>
    <property type="match status" value="1"/>
</dbReference>
<organism evidence="5 6">
    <name type="scientific">Bradyrhizobium septentrionale</name>
    <dbReference type="NCBI Taxonomy" id="1404411"/>
    <lineage>
        <taxon>Bacteria</taxon>
        <taxon>Pseudomonadati</taxon>
        <taxon>Pseudomonadota</taxon>
        <taxon>Alphaproteobacteria</taxon>
        <taxon>Hyphomicrobiales</taxon>
        <taxon>Nitrobacteraceae</taxon>
        <taxon>Bradyrhizobium</taxon>
    </lineage>
</organism>
<dbReference type="SUPFAM" id="SSF53822">
    <property type="entry name" value="Periplasmic binding protein-like I"/>
    <property type="match status" value="1"/>
</dbReference>
<dbReference type="Pfam" id="PF13458">
    <property type="entry name" value="Peripla_BP_6"/>
    <property type="match status" value="1"/>
</dbReference>
<evidence type="ECO:0000313" key="5">
    <source>
        <dbReference type="EMBL" id="WXC77428.1"/>
    </source>
</evidence>
<protein>
    <submittedName>
        <fullName evidence="5">ABC transporter substrate-binding protein</fullName>
    </submittedName>
</protein>
<dbReference type="EMBL" id="CP147711">
    <property type="protein sequence ID" value="WXC77428.1"/>
    <property type="molecule type" value="Genomic_DNA"/>
</dbReference>
<dbReference type="RefSeq" id="WP_224496713.1">
    <property type="nucleotide sequence ID" value="NZ_CP088285.1"/>
</dbReference>
<reference evidence="5" key="2">
    <citation type="submission" date="2024-03" db="EMBL/GenBank/DDBJ databases">
        <authorList>
            <person name="Bromfield E.S.P."/>
            <person name="Cloutier S."/>
        </authorList>
    </citation>
    <scope>NUCLEOTIDE SEQUENCE</scope>
    <source>
        <strain evidence="5">5S5</strain>
    </source>
</reference>
<evidence type="ECO:0000256" key="1">
    <source>
        <dbReference type="ARBA" id="ARBA00010062"/>
    </source>
</evidence>
<dbReference type="Proteomes" id="UP001432046">
    <property type="component" value="Chromosome"/>
</dbReference>
<gene>
    <name evidence="5" type="ORF">WDK88_28835</name>
</gene>
<evidence type="ECO:0000313" key="6">
    <source>
        <dbReference type="Proteomes" id="UP001432046"/>
    </source>
</evidence>
<dbReference type="CDD" id="cd06337">
    <property type="entry name" value="PBP1_ABC_ligand_binding-like"/>
    <property type="match status" value="1"/>
</dbReference>